<dbReference type="SMART" id="SM00436">
    <property type="entry name" value="TOP1Bc"/>
    <property type="match status" value="1"/>
</dbReference>
<dbReference type="PRINTS" id="PR00417">
    <property type="entry name" value="PRTPISMRASEI"/>
</dbReference>
<dbReference type="PANTHER" id="PTHR42785">
    <property type="entry name" value="DNA TOPOISOMERASE, TYPE IA, CORE"/>
    <property type="match status" value="1"/>
</dbReference>
<evidence type="ECO:0000256" key="6">
    <source>
        <dbReference type="ARBA" id="ARBA00022842"/>
    </source>
</evidence>
<dbReference type="PROSITE" id="PS52039">
    <property type="entry name" value="TOPO_IA_2"/>
    <property type="match status" value="1"/>
</dbReference>
<evidence type="ECO:0000256" key="10">
    <source>
        <dbReference type="HAMAP-Rule" id="MF_00952"/>
    </source>
</evidence>
<dbReference type="GO" id="GO:0008270">
    <property type="term" value="F:zinc ion binding"/>
    <property type="evidence" value="ECO:0007669"/>
    <property type="project" value="UniProtKB-KW"/>
</dbReference>
<reference evidence="13 14" key="1">
    <citation type="submission" date="2017-09" db="EMBL/GenBank/DDBJ databases">
        <title>Depth-based differentiation of microbial function through sediment-hosted aquifers and enrichment of novel symbionts in the deep terrestrial subsurface.</title>
        <authorList>
            <person name="Probst A.J."/>
            <person name="Ladd B."/>
            <person name="Jarett J.K."/>
            <person name="Geller-Mcgrath D.E."/>
            <person name="Sieber C.M."/>
            <person name="Emerson J.B."/>
            <person name="Anantharaman K."/>
            <person name="Thomas B.C."/>
            <person name="Malmstrom R."/>
            <person name="Stieglmeier M."/>
            <person name="Klingl A."/>
            <person name="Woyke T."/>
            <person name="Ryan C.M."/>
            <person name="Banfield J.F."/>
        </authorList>
    </citation>
    <scope>NUCLEOTIDE SEQUENCE [LARGE SCALE GENOMIC DNA]</scope>
    <source>
        <strain evidence="13">CG11_big_fil_rev_8_21_14_0_20_35_11</strain>
    </source>
</reference>
<dbReference type="HAMAP" id="MF_00952">
    <property type="entry name" value="Topoisom_1_prok"/>
    <property type="match status" value="1"/>
</dbReference>
<feature type="site" description="Interaction with DNA" evidence="10">
    <location>
        <position position="31"/>
    </location>
</feature>
<evidence type="ECO:0000313" key="14">
    <source>
        <dbReference type="Proteomes" id="UP000231139"/>
    </source>
</evidence>
<dbReference type="PANTHER" id="PTHR42785:SF1">
    <property type="entry name" value="DNA TOPOISOMERASE"/>
    <property type="match status" value="1"/>
</dbReference>
<dbReference type="Gene3D" id="2.70.20.10">
    <property type="entry name" value="Topoisomerase I, domain 3"/>
    <property type="match status" value="1"/>
</dbReference>
<keyword evidence="8 10" id="KW-0238">DNA-binding</keyword>
<evidence type="ECO:0000256" key="3">
    <source>
        <dbReference type="ARBA" id="ARBA00022723"/>
    </source>
</evidence>
<keyword evidence="5" id="KW-0862">Zinc</keyword>
<dbReference type="Pfam" id="PF01751">
    <property type="entry name" value="Toprim"/>
    <property type="match status" value="1"/>
</dbReference>
<comment type="caution">
    <text evidence="13">The sequence shown here is derived from an EMBL/GenBank/DDBJ whole genome shotgun (WGS) entry which is preliminary data.</text>
</comment>
<organism evidence="13 14">
    <name type="scientific">Candidatus Nealsonbacteria bacterium CG11_big_fil_rev_8_21_14_0_20_35_11</name>
    <dbReference type="NCBI Taxonomy" id="1974713"/>
    <lineage>
        <taxon>Bacteria</taxon>
        <taxon>Candidatus Nealsoniibacteriota</taxon>
    </lineage>
</organism>
<dbReference type="InterPro" id="IPR013825">
    <property type="entry name" value="Topo_IA_cen_sub2"/>
</dbReference>
<name>A0A2H0MZC0_9BACT</name>
<dbReference type="SUPFAM" id="SSF56712">
    <property type="entry name" value="Prokaryotic type I DNA topoisomerase"/>
    <property type="match status" value="1"/>
</dbReference>
<dbReference type="NCBIfam" id="TIGR01051">
    <property type="entry name" value="topA_bact"/>
    <property type="match status" value="1"/>
</dbReference>
<feature type="active site" description="O-(5'-phospho-DNA)-tyrosine intermediate" evidence="10">
    <location>
        <position position="336"/>
    </location>
</feature>
<dbReference type="GO" id="GO:0006265">
    <property type="term" value="P:DNA topological change"/>
    <property type="evidence" value="ECO:0007669"/>
    <property type="project" value="UniProtKB-UniRule"/>
</dbReference>
<feature type="domain" description="Topo IA-type catalytic" evidence="12">
    <location>
        <begin position="148"/>
        <end position="606"/>
    </location>
</feature>
<dbReference type="EMBL" id="PCWK01000058">
    <property type="protein sequence ID" value="PIR02013.1"/>
    <property type="molecule type" value="Genomic_DNA"/>
</dbReference>
<feature type="site" description="Interaction with DNA" evidence="10">
    <location>
        <position position="158"/>
    </location>
</feature>
<evidence type="ECO:0000256" key="7">
    <source>
        <dbReference type="ARBA" id="ARBA00023029"/>
    </source>
</evidence>
<dbReference type="Pfam" id="PF01396">
    <property type="entry name" value="Zn_ribbon_Top1"/>
    <property type="match status" value="3"/>
</dbReference>
<dbReference type="Pfam" id="PF01131">
    <property type="entry name" value="Topoisom_bac"/>
    <property type="match status" value="1"/>
</dbReference>
<evidence type="ECO:0000259" key="12">
    <source>
        <dbReference type="PROSITE" id="PS52039"/>
    </source>
</evidence>
<dbReference type="InterPro" id="IPR034149">
    <property type="entry name" value="TOPRIM_TopoI"/>
</dbReference>
<keyword evidence="6" id="KW-0460">Magnesium</keyword>
<feature type="site" description="Interaction with DNA" evidence="10">
    <location>
        <position position="338"/>
    </location>
</feature>
<feature type="region of interest" description="Interaction with DNA" evidence="10">
    <location>
        <begin position="182"/>
        <end position="187"/>
    </location>
</feature>
<dbReference type="SMART" id="SM00437">
    <property type="entry name" value="TOP1Ac"/>
    <property type="match status" value="1"/>
</dbReference>
<keyword evidence="9 10" id="KW-0413">Isomerase</keyword>
<dbReference type="InterPro" id="IPR023405">
    <property type="entry name" value="Topo_IA_core_domain"/>
</dbReference>
<dbReference type="CDD" id="cd03363">
    <property type="entry name" value="TOPRIM_TopoIA_TopoI"/>
    <property type="match status" value="1"/>
</dbReference>
<dbReference type="InterPro" id="IPR006171">
    <property type="entry name" value="TOPRIM_dom"/>
</dbReference>
<dbReference type="InterPro" id="IPR005733">
    <property type="entry name" value="TopoI_bac-type"/>
</dbReference>
<dbReference type="EC" id="5.6.2.1" evidence="10"/>
<dbReference type="Gene3D" id="1.10.290.10">
    <property type="entry name" value="Topoisomerase I, domain 4"/>
    <property type="match status" value="1"/>
</dbReference>
<comment type="function">
    <text evidence="10">Releases the supercoiling and torsional tension of DNA, which is introduced during the DNA replication and transcription, by transiently cleaving and rejoining one strand of the DNA duplex. Introduces a single-strand break via transesterification at a target site in duplex DNA. The scissile phosphodiester is attacked by the catalytic tyrosine of the enzyme, resulting in the formation of a DNA-(5'-phosphotyrosyl)-enzyme intermediate and the expulsion of a 3'-OH DNA strand. The free DNA strand then undergoes passage around the unbroken strand, thus removing DNA supercoils. Finally, in the religation step, the DNA 3'-OH attacks the covalent intermediate to expel the active-site tyrosine and restore the DNA phosphodiester backbone.</text>
</comment>
<evidence type="ECO:0000256" key="1">
    <source>
        <dbReference type="ARBA" id="ARBA00000213"/>
    </source>
</evidence>
<feature type="site" description="Interaction with DNA" evidence="10">
    <location>
        <position position="159"/>
    </location>
</feature>
<evidence type="ECO:0000256" key="9">
    <source>
        <dbReference type="ARBA" id="ARBA00023235"/>
    </source>
</evidence>
<dbReference type="Proteomes" id="UP000231139">
    <property type="component" value="Unassembled WGS sequence"/>
</dbReference>
<feature type="domain" description="Toprim" evidence="11">
    <location>
        <begin position="1"/>
        <end position="132"/>
    </location>
</feature>
<dbReference type="AlphaFoldDB" id="A0A2H0MZC0"/>
<dbReference type="GO" id="GO:0003917">
    <property type="term" value="F:DNA topoisomerase type I (single strand cut, ATP-independent) activity"/>
    <property type="evidence" value="ECO:0007669"/>
    <property type="project" value="UniProtKB-UniRule"/>
</dbReference>
<keyword evidence="7 10" id="KW-0799">Topoisomerase</keyword>
<dbReference type="PROSITE" id="PS50880">
    <property type="entry name" value="TOPRIM"/>
    <property type="match status" value="1"/>
</dbReference>
<dbReference type="GO" id="GO:0003677">
    <property type="term" value="F:DNA binding"/>
    <property type="evidence" value="ECO:0007669"/>
    <property type="project" value="UniProtKB-KW"/>
</dbReference>
<dbReference type="InterPro" id="IPR013497">
    <property type="entry name" value="Topo_IA_cen"/>
</dbReference>
<dbReference type="GO" id="GO:0005694">
    <property type="term" value="C:chromosome"/>
    <property type="evidence" value="ECO:0007669"/>
    <property type="project" value="InterPro"/>
</dbReference>
<sequence length="745" mass="85934">MYLVVVESPVKGNTIQRFLGPNYQVLSSYGHIRDLPKSELGVDVENNFKPKYIIPLKSRKIIKVLKQESQKADLTILATDNDREGESIAWHLIQVLDLNEIKNHPVIQPGAQSDDEAKSKIKNYQRIVFHEITKPAIENALKHPRDIDINLVNSQQGRRILDRIVGYKLSPFLWKKVARRLSAGRVQSVAVRLICEREKEIQKFLPQEYWEITAELQSQIHTDKTTTRPPHPPISDGPLQINTDNKSFLAKLVKKDNKVIPKLGIKNKEEADKIVKDLDRAEYKISNIERKEIKRNPLPSFITSTLQQKAWQKFHWSAKMTMRIAQQLYEKGFITYHRSDSLNISDLALEAVKNFITKNFGKNYYQFRKFKTKSKLAQEAHEAIRPTRPNFAPPACLRVAESKSGKRNLGEQAYLEDKNQEKLYELIWRRFISSQMAQATFDSIVVDIQVKNYVFRTTGQTLKFDGFLKIYPLKFSEFELPELKKNEILELIKLIPSQHFTQPPPRYTEATLIKSLEKNGIGRPSTYAPILSTIQERNYIEKDDRKCFRPTEIGTVVNDLLVNHFSKIVDIKFTAQMEENLDKVARGNEEWTSVVKNFYEPFEQNLQKKYQEVSKNDIAQKTTNKICPKCGAPLIIKLGKFGKFYACSNFPKCRYTTSLEKKTLGIKCPQCEQGEIVEKRTRKGKVFYGCSNWPECDFALWDKPLPDKQTGTGKKCPKCGSLLVETKKGVKCSNKGCDYRKTTNN</sequence>
<feature type="site" description="Interaction with DNA" evidence="10">
    <location>
        <position position="162"/>
    </location>
</feature>
<dbReference type="Gene3D" id="3.30.65.10">
    <property type="entry name" value="Bacterial Topoisomerase I, domain 1"/>
    <property type="match status" value="2"/>
</dbReference>
<dbReference type="InterPro" id="IPR013826">
    <property type="entry name" value="Topo_IA_cen_sub3"/>
</dbReference>
<comment type="similarity">
    <text evidence="2 10">Belongs to the type IA topoisomerase family.</text>
</comment>
<feature type="site" description="Interaction with DNA" evidence="10">
    <location>
        <position position="167"/>
    </location>
</feature>
<dbReference type="CDD" id="cd00186">
    <property type="entry name" value="TOP1Ac"/>
    <property type="match status" value="1"/>
</dbReference>
<evidence type="ECO:0000256" key="5">
    <source>
        <dbReference type="ARBA" id="ARBA00022833"/>
    </source>
</evidence>
<dbReference type="PROSITE" id="PS00396">
    <property type="entry name" value="TOPO_IA_1"/>
    <property type="match status" value="1"/>
</dbReference>
<evidence type="ECO:0000259" key="11">
    <source>
        <dbReference type="PROSITE" id="PS50880"/>
    </source>
</evidence>
<evidence type="ECO:0000256" key="4">
    <source>
        <dbReference type="ARBA" id="ARBA00022771"/>
    </source>
</evidence>
<evidence type="ECO:0000313" key="13">
    <source>
        <dbReference type="EMBL" id="PIR02013.1"/>
    </source>
</evidence>
<feature type="site" description="Interaction with DNA" evidence="10">
    <location>
        <position position="174"/>
    </location>
</feature>
<comment type="catalytic activity">
    <reaction evidence="1 10">
        <text>ATP-independent breakage of single-stranded DNA, followed by passage and rejoining.</text>
        <dbReference type="EC" id="5.6.2.1"/>
    </reaction>
</comment>
<protein>
    <recommendedName>
        <fullName evidence="10">DNA topoisomerase 1</fullName>
        <ecNumber evidence="10">5.6.2.1</ecNumber>
    </recommendedName>
    <alternativeName>
        <fullName evidence="10">DNA topoisomerase I</fullName>
    </alternativeName>
</protein>
<dbReference type="InterPro" id="IPR023406">
    <property type="entry name" value="Topo_IA_AS"/>
</dbReference>
<keyword evidence="3" id="KW-0479">Metal-binding</keyword>
<dbReference type="InterPro" id="IPR000380">
    <property type="entry name" value="Topo_IA"/>
</dbReference>
<dbReference type="InterPro" id="IPR013824">
    <property type="entry name" value="Topo_IA_cen_sub1"/>
</dbReference>
<keyword evidence="4" id="KW-0863">Zinc-finger</keyword>
<comment type="subunit">
    <text evidence="10">Monomer.</text>
</comment>
<accession>A0A2H0MZC0</accession>
<dbReference type="InterPro" id="IPR013498">
    <property type="entry name" value="Topo_IA_Znf"/>
</dbReference>
<dbReference type="InterPro" id="IPR028612">
    <property type="entry name" value="Topoisom_1_IA"/>
</dbReference>
<evidence type="ECO:0000256" key="2">
    <source>
        <dbReference type="ARBA" id="ARBA00009446"/>
    </source>
</evidence>
<dbReference type="SMART" id="SM00493">
    <property type="entry name" value="TOPRIM"/>
    <property type="match status" value="1"/>
</dbReference>
<dbReference type="InterPro" id="IPR003602">
    <property type="entry name" value="Topo_IA_DNA-bd_dom"/>
</dbReference>
<dbReference type="SUPFAM" id="SSF57783">
    <property type="entry name" value="Zinc beta-ribbon"/>
    <property type="match status" value="1"/>
</dbReference>
<dbReference type="Gene3D" id="1.10.460.10">
    <property type="entry name" value="Topoisomerase I, domain 2"/>
    <property type="match status" value="1"/>
</dbReference>
<dbReference type="InterPro" id="IPR003601">
    <property type="entry name" value="Topo_IA_2"/>
</dbReference>
<dbReference type="Gene3D" id="3.40.50.140">
    <property type="match status" value="1"/>
</dbReference>
<evidence type="ECO:0000256" key="8">
    <source>
        <dbReference type="ARBA" id="ARBA00023125"/>
    </source>
</evidence>
<proteinExistence type="inferred from homology"/>
<gene>
    <name evidence="10" type="primary">topA</name>
    <name evidence="13" type="ORF">COV62_02545</name>
</gene>
<feature type="site" description="Interaction with DNA" evidence="10">
    <location>
        <position position="537"/>
    </location>
</feature>